<dbReference type="InterPro" id="IPR008928">
    <property type="entry name" value="6-hairpin_glycosidase_sf"/>
</dbReference>
<feature type="domain" description="Trehalase-like N-terminal" evidence="2">
    <location>
        <begin position="27"/>
        <end position="220"/>
    </location>
</feature>
<dbReference type="PATRIC" id="fig|401562.3.peg.3125"/>
<dbReference type="RefSeq" id="WP_058633431.1">
    <property type="nucleotide sequence ID" value="NZ_LDPZ01000004.1"/>
</dbReference>
<comment type="caution">
    <text evidence="3">The sequence shown here is derived from an EMBL/GenBank/DDBJ whole genome shotgun (WGS) entry which is preliminary data.</text>
</comment>
<evidence type="ECO:0000313" key="3">
    <source>
        <dbReference type="EMBL" id="KTQ98206.1"/>
    </source>
</evidence>
<keyword evidence="3" id="KW-0378">Hydrolase</keyword>
<proteinExistence type="predicted"/>
<dbReference type="InterPro" id="IPR045582">
    <property type="entry name" value="Trehalase-like_N"/>
</dbReference>
<protein>
    <submittedName>
        <fullName evidence="3">Glycoside hydrolase family 15</fullName>
    </submittedName>
</protein>
<dbReference type="Pfam" id="PF00723">
    <property type="entry name" value="Glyco_hydro_15"/>
    <property type="match status" value="1"/>
</dbReference>
<dbReference type="InterPro" id="IPR012341">
    <property type="entry name" value="6hp_glycosidase-like_sf"/>
</dbReference>
<dbReference type="PANTHER" id="PTHR31616:SF0">
    <property type="entry name" value="GLUCAN 1,4-ALPHA-GLUCOSIDASE"/>
    <property type="match status" value="1"/>
</dbReference>
<dbReference type="AlphaFoldDB" id="A0A175RDL1"/>
<evidence type="ECO:0000259" key="2">
    <source>
        <dbReference type="Pfam" id="PF19291"/>
    </source>
</evidence>
<feature type="domain" description="GH15-like" evidence="1">
    <location>
        <begin position="244"/>
        <end position="544"/>
    </location>
</feature>
<dbReference type="InterPro" id="IPR011613">
    <property type="entry name" value="GH15-like"/>
</dbReference>
<dbReference type="PANTHER" id="PTHR31616">
    <property type="entry name" value="TREHALASE"/>
    <property type="match status" value="1"/>
</dbReference>
<name>A0A175RDL1_9HYPH</name>
<dbReference type="OrthoDB" id="3902805at2"/>
<gene>
    <name evidence="3" type="ORF">NS226_01235</name>
</gene>
<dbReference type="Gene3D" id="1.50.10.10">
    <property type="match status" value="1"/>
</dbReference>
<evidence type="ECO:0000313" key="4">
    <source>
        <dbReference type="Proteomes" id="UP000078272"/>
    </source>
</evidence>
<accession>A0A175RDL1</accession>
<dbReference type="GO" id="GO:0005975">
    <property type="term" value="P:carbohydrate metabolic process"/>
    <property type="evidence" value="ECO:0007669"/>
    <property type="project" value="InterPro"/>
</dbReference>
<dbReference type="STRING" id="401562.NS365_07215"/>
<dbReference type="SUPFAM" id="SSF48208">
    <property type="entry name" value="Six-hairpin glycosidases"/>
    <property type="match status" value="1"/>
</dbReference>
<reference evidence="3 4" key="1">
    <citation type="journal article" date="2016" name="Front. Microbiol.">
        <title>Genomic Resource of Rice Seed Associated Bacteria.</title>
        <authorList>
            <person name="Midha S."/>
            <person name="Bansal K."/>
            <person name="Sharma S."/>
            <person name="Kumar N."/>
            <person name="Patil P.P."/>
            <person name="Chaudhry V."/>
            <person name="Patil P.B."/>
        </authorList>
    </citation>
    <scope>NUCLEOTIDE SEQUENCE [LARGE SCALE GENOMIC DNA]</scope>
    <source>
        <strain evidence="3 4">NS226</strain>
    </source>
</reference>
<organism evidence="3 4">
    <name type="scientific">Aureimonas ureilytica</name>
    <dbReference type="NCBI Taxonomy" id="401562"/>
    <lineage>
        <taxon>Bacteria</taxon>
        <taxon>Pseudomonadati</taxon>
        <taxon>Pseudomonadota</taxon>
        <taxon>Alphaproteobacteria</taxon>
        <taxon>Hyphomicrobiales</taxon>
        <taxon>Aurantimonadaceae</taxon>
        <taxon>Aureimonas</taxon>
    </lineage>
</organism>
<dbReference type="GO" id="GO:0004553">
    <property type="term" value="F:hydrolase activity, hydrolyzing O-glycosyl compounds"/>
    <property type="evidence" value="ECO:0007669"/>
    <property type="project" value="UniProtKB-ARBA"/>
</dbReference>
<evidence type="ECO:0000259" key="1">
    <source>
        <dbReference type="Pfam" id="PF00723"/>
    </source>
</evidence>
<dbReference type="Pfam" id="PF19291">
    <property type="entry name" value="TREH_N"/>
    <property type="match status" value="1"/>
</dbReference>
<dbReference type="EMBL" id="LDPZ01000004">
    <property type="protein sequence ID" value="KTQ98206.1"/>
    <property type="molecule type" value="Genomic_DNA"/>
</dbReference>
<sequence length="602" mass="66563">MLKSYPRTGPFPDRTELGYLPLCGYAALGDGRSVALSGADGSIDWWCVPNLDSPPMFDRLLAEQNGGCFLIAPTEPFTTKRGYRDGSNVHETVFTTASGRAVLTESLNTGPGGRLPWCELARRIEGLEGRVEFTVRLRFSTRADSICPYLSRNDNAMTFHAGEVLGLFRHTTGVEILSEEDEGIEARFCVEAGQREIVAIIAGQNEPLVVAKMEEIDRRIDVSDKEWREWSAEIGYDGLFAPEVMRSALALKFLLYSPTGAIAAAATTSLPEGIGNHKNYDYRYAWVRDASYTIKAFLRIGAMSEAKAAFTWLIHRLEEHGTHVCYQLNGSLVEPVQEIDLPGYRNSRPVVRGNQAAKQLQLGVYGDLFETAARFVAAGHIIDPHSAEVLAGIADTCADAWRRKDAGIWELNELEHYTMSKISAWQGMARAAELAAGGHLPATCQPRWERTRDRIAAWIDAHCWCEERQSYLFYPGSDAFDASLALAVRFGFDGRDRLEKTIRAIDRHLSAGAFHYRYSGVESDEGCFLACSFWHCEALALLGHRDEAETRFRAILAGLDRGSGIFSEMIDPSDGTFLGNMPQGLTHLALIQTAATLSGNDI</sequence>
<dbReference type="Proteomes" id="UP000078272">
    <property type="component" value="Unassembled WGS sequence"/>
</dbReference>